<accession>A0A3B0XFC8</accession>
<dbReference type="AlphaFoldDB" id="A0A3B0XFC8"/>
<dbReference type="EMBL" id="UOFG01000155">
    <property type="protein sequence ID" value="VAW61817.1"/>
    <property type="molecule type" value="Genomic_DNA"/>
</dbReference>
<sequence>MHRNKLKKLGMARIRVHAISQQQIRHLSLILLTGFFALSSLAFLHTFFTQ</sequence>
<name>A0A3B0XFC8_9ZZZZ</name>
<organism evidence="1">
    <name type="scientific">hydrothermal vent metagenome</name>
    <dbReference type="NCBI Taxonomy" id="652676"/>
    <lineage>
        <taxon>unclassified sequences</taxon>
        <taxon>metagenomes</taxon>
        <taxon>ecological metagenomes</taxon>
    </lineage>
</organism>
<protein>
    <submittedName>
        <fullName evidence="1">Uncharacterized protein</fullName>
    </submittedName>
</protein>
<gene>
    <name evidence="1" type="ORF">MNBD_GAMMA11-3478</name>
</gene>
<proteinExistence type="predicted"/>
<evidence type="ECO:0000313" key="1">
    <source>
        <dbReference type="EMBL" id="VAW61817.1"/>
    </source>
</evidence>
<reference evidence="1" key="1">
    <citation type="submission" date="2018-06" db="EMBL/GenBank/DDBJ databases">
        <authorList>
            <person name="Zhirakovskaya E."/>
        </authorList>
    </citation>
    <scope>NUCLEOTIDE SEQUENCE</scope>
</reference>